<dbReference type="InterPro" id="IPR030662">
    <property type="entry name" value="DPH6/MJ0570"/>
</dbReference>
<dbReference type="PIRSF" id="PIRSF039123">
    <property type="entry name" value="Diphthamide_synthase"/>
    <property type="match status" value="1"/>
</dbReference>
<dbReference type="EMBL" id="SWBO01000008">
    <property type="protein sequence ID" value="TKB98398.1"/>
    <property type="molecule type" value="Genomic_DNA"/>
</dbReference>
<dbReference type="Gene3D" id="3.40.50.620">
    <property type="entry name" value="HUPs"/>
    <property type="match status" value="1"/>
</dbReference>
<dbReference type="RefSeq" id="WP_136877677.1">
    <property type="nucleotide sequence ID" value="NZ_SWBO01000008.1"/>
</dbReference>
<dbReference type="SUPFAM" id="SSF52402">
    <property type="entry name" value="Adenine nucleotide alpha hydrolases-like"/>
    <property type="match status" value="1"/>
</dbReference>
<name>A0A4U1BYV7_9SPHI</name>
<accession>A0A4U1BYV7</accession>
<dbReference type="EC" id="6.3.1.14" evidence="2"/>
<dbReference type="Gene3D" id="3.90.1490.10">
    <property type="entry name" value="putative n-type atp pyrophosphatase, domain 2"/>
    <property type="match status" value="1"/>
</dbReference>
<gene>
    <name evidence="2" type="ORF">FA045_13845</name>
</gene>
<reference evidence="2 3" key="1">
    <citation type="submission" date="2019-04" db="EMBL/GenBank/DDBJ databases">
        <title>Pedobacter sp. AR-2-6 sp. nov., isolated from Arctic soil.</title>
        <authorList>
            <person name="Dahal R.H."/>
            <person name="Kim D.-U."/>
        </authorList>
    </citation>
    <scope>NUCLEOTIDE SEQUENCE [LARGE SCALE GENOMIC DNA]</scope>
    <source>
        <strain evidence="2 3">AR-2-6</strain>
    </source>
</reference>
<keyword evidence="2" id="KW-0436">Ligase</keyword>
<dbReference type="InterPro" id="IPR014729">
    <property type="entry name" value="Rossmann-like_a/b/a_fold"/>
</dbReference>
<proteinExistence type="predicted"/>
<dbReference type="Proteomes" id="UP000310477">
    <property type="component" value="Unassembled WGS sequence"/>
</dbReference>
<dbReference type="NCBIfam" id="TIGR00290">
    <property type="entry name" value="MJ0570_dom"/>
    <property type="match status" value="1"/>
</dbReference>
<organism evidence="2 3">
    <name type="scientific">Pedobacter cryotolerans</name>
    <dbReference type="NCBI Taxonomy" id="2571270"/>
    <lineage>
        <taxon>Bacteria</taxon>
        <taxon>Pseudomonadati</taxon>
        <taxon>Bacteroidota</taxon>
        <taxon>Sphingobacteriia</taxon>
        <taxon>Sphingobacteriales</taxon>
        <taxon>Sphingobacteriaceae</taxon>
        <taxon>Pedobacter</taxon>
    </lineage>
</organism>
<dbReference type="GO" id="GO:0017178">
    <property type="term" value="F:diphthine-ammonia ligase activity"/>
    <property type="evidence" value="ECO:0007669"/>
    <property type="project" value="UniProtKB-EC"/>
</dbReference>
<comment type="caution">
    <text evidence="2">The sequence shown here is derived from an EMBL/GenBank/DDBJ whole genome shotgun (WGS) entry which is preliminary data.</text>
</comment>
<dbReference type="InterPro" id="IPR002761">
    <property type="entry name" value="Diphthami_syn_dom"/>
</dbReference>
<sequence length="230" mass="26246">MNKIPAVFNWSGGKDSCLALHHILKEDLFDVKYLLTTVNGAFKRVSMHGVRTSLLTKQAKSLGFNLVQLELPEMVSMEVYETELGNQMNFFKNQGINHSIFGDIFLEDLKEYREKQLQKNNIKAIFPLWKKDSSALINEFITLGYKTIVVCAQAGLEDFCGRIIDQSFLDDLPKEIDPCGENGEFHTFVFDGPIFSEPIKFNIGEKVLRTYPNPTGSEIPTGYWFIDLFE</sequence>
<protein>
    <submittedName>
        <fullName evidence="2">Diphthine--ammonia ligase</fullName>
        <ecNumber evidence="2">6.3.1.14</ecNumber>
    </submittedName>
</protein>
<dbReference type="CDD" id="cd01994">
    <property type="entry name" value="AANH_PF0828-like"/>
    <property type="match status" value="1"/>
</dbReference>
<feature type="domain" description="Diphthamide synthase" evidence="1">
    <location>
        <begin position="10"/>
        <end position="203"/>
    </location>
</feature>
<dbReference type="Pfam" id="PF01902">
    <property type="entry name" value="Diphthami_syn_2"/>
    <property type="match status" value="1"/>
</dbReference>
<evidence type="ECO:0000313" key="2">
    <source>
        <dbReference type="EMBL" id="TKB98398.1"/>
    </source>
</evidence>
<evidence type="ECO:0000259" key="1">
    <source>
        <dbReference type="Pfam" id="PF01902"/>
    </source>
</evidence>
<keyword evidence="3" id="KW-1185">Reference proteome</keyword>
<dbReference type="AlphaFoldDB" id="A0A4U1BYV7"/>
<evidence type="ECO:0000313" key="3">
    <source>
        <dbReference type="Proteomes" id="UP000310477"/>
    </source>
</evidence>
<dbReference type="OrthoDB" id="3572539at2"/>